<organism evidence="1">
    <name type="scientific">uncultured bacterium 1250012-L08</name>
    <dbReference type="NCBI Taxonomy" id="1343838"/>
    <lineage>
        <taxon>Bacteria</taxon>
        <taxon>environmental samples</taxon>
    </lineage>
</organism>
<reference evidence="1" key="1">
    <citation type="journal article" date="2014" name="ISME J.">
        <title>Genomic properties of Marine Group A bacteria indicate a role in the marine sulfur cycle.</title>
        <authorList>
            <person name="Wright J.J."/>
            <person name="Mewis K."/>
            <person name="Hanson N.W."/>
            <person name="Konwar K.M."/>
            <person name="Maas K.R."/>
            <person name="Hallam S.J."/>
        </authorList>
    </citation>
    <scope>NUCLEOTIDE SEQUENCE</scope>
</reference>
<protein>
    <submittedName>
        <fullName evidence="1">Uncharacterized protein</fullName>
    </submittedName>
</protein>
<accession>S4W9P5</accession>
<proteinExistence type="predicted"/>
<sequence length="72" mass="7776">MIGQELSFSLSGRSTSDISYNLGANSTVDEEVMPSNGKNIEVLKLHGALNARIGSAKIDIKTFQSWGEQGYI</sequence>
<dbReference type="AlphaFoldDB" id="S4W9P5"/>
<name>S4W9P5_9BACT</name>
<dbReference type="EMBL" id="KF170414">
    <property type="protein sequence ID" value="AGO87780.1"/>
    <property type="molecule type" value="Genomic_DNA"/>
</dbReference>
<evidence type="ECO:0000313" key="1">
    <source>
        <dbReference type="EMBL" id="AGO87780.1"/>
    </source>
</evidence>